<feature type="region of interest" description="Disordered" evidence="1">
    <location>
        <begin position="94"/>
        <end position="137"/>
    </location>
</feature>
<evidence type="ECO:0000256" key="2">
    <source>
        <dbReference type="SAM" id="SignalP"/>
    </source>
</evidence>
<reference evidence="3 4" key="1">
    <citation type="submission" date="2024-04" db="EMBL/GenBank/DDBJ databases">
        <authorList>
            <person name="Waldvogel A.-M."/>
            <person name="Schoenle A."/>
        </authorList>
    </citation>
    <scope>NUCLEOTIDE SEQUENCE [LARGE SCALE GENOMIC DNA]</scope>
</reference>
<organism evidence="3 4">
    <name type="scientific">Knipowitschia caucasica</name>
    <name type="common">Caucasian dwarf goby</name>
    <name type="synonym">Pomatoschistus caucasicus</name>
    <dbReference type="NCBI Taxonomy" id="637954"/>
    <lineage>
        <taxon>Eukaryota</taxon>
        <taxon>Metazoa</taxon>
        <taxon>Chordata</taxon>
        <taxon>Craniata</taxon>
        <taxon>Vertebrata</taxon>
        <taxon>Euteleostomi</taxon>
        <taxon>Actinopterygii</taxon>
        <taxon>Neopterygii</taxon>
        <taxon>Teleostei</taxon>
        <taxon>Neoteleostei</taxon>
        <taxon>Acanthomorphata</taxon>
        <taxon>Gobiaria</taxon>
        <taxon>Gobiiformes</taxon>
        <taxon>Gobioidei</taxon>
        <taxon>Gobiidae</taxon>
        <taxon>Gobiinae</taxon>
        <taxon>Knipowitschia</taxon>
    </lineage>
</organism>
<evidence type="ECO:0000313" key="4">
    <source>
        <dbReference type="Proteomes" id="UP001497482"/>
    </source>
</evidence>
<evidence type="ECO:0000313" key="3">
    <source>
        <dbReference type="EMBL" id="CAL1583023.1"/>
    </source>
</evidence>
<feature type="compositionally biased region" description="Pro residues" evidence="1">
    <location>
        <begin position="94"/>
        <end position="130"/>
    </location>
</feature>
<accession>A0AAV2K2B7</accession>
<dbReference type="AlphaFoldDB" id="A0AAV2K2B7"/>
<keyword evidence="2" id="KW-0732">Signal</keyword>
<proteinExistence type="predicted"/>
<dbReference type="EMBL" id="OZ035837">
    <property type="protein sequence ID" value="CAL1583023.1"/>
    <property type="molecule type" value="Genomic_DNA"/>
</dbReference>
<protein>
    <submittedName>
        <fullName evidence="3">Uncharacterized protein</fullName>
    </submittedName>
</protein>
<sequence length="137" mass="15159">MLVVLIFILQYLLDLDFKGAISVFFDGDWFFCFSTRWDSNLVDLPCKDTKLLSEKEKETINGYKIESFDIGLGIISVLLLLWTVAQVVKGCSRLPPPSPASPRPHPPPPALTRPHPPPPALTRLPPPSPASPARTLT</sequence>
<name>A0AAV2K2B7_KNICA</name>
<feature type="chain" id="PRO_5043954397" evidence="2">
    <location>
        <begin position="21"/>
        <end position="137"/>
    </location>
</feature>
<feature type="signal peptide" evidence="2">
    <location>
        <begin position="1"/>
        <end position="20"/>
    </location>
</feature>
<dbReference type="Proteomes" id="UP001497482">
    <property type="component" value="Chromosome 15"/>
</dbReference>
<gene>
    <name evidence="3" type="ORF">KC01_LOCUS13539</name>
</gene>
<keyword evidence="4" id="KW-1185">Reference proteome</keyword>
<evidence type="ECO:0000256" key="1">
    <source>
        <dbReference type="SAM" id="MobiDB-lite"/>
    </source>
</evidence>